<dbReference type="AlphaFoldDB" id="A0A4Y6U768"/>
<protein>
    <submittedName>
        <fullName evidence="1">Uncharacterized protein</fullName>
    </submittedName>
</protein>
<dbReference type="Proteomes" id="UP000318709">
    <property type="component" value="Chromosome"/>
</dbReference>
<gene>
    <name evidence="1" type="ORF">E3E12_02285</name>
</gene>
<proteinExistence type="predicted"/>
<keyword evidence="2" id="KW-1185">Reference proteome</keyword>
<dbReference type="RefSeq" id="WP_141442881.1">
    <property type="nucleotide sequence ID" value="NZ_CP038231.1"/>
</dbReference>
<dbReference type="KEGG" id="swf:E3E12_02285"/>
<evidence type="ECO:0000313" key="1">
    <source>
        <dbReference type="EMBL" id="QDH13219.1"/>
    </source>
</evidence>
<dbReference type="EMBL" id="CP038231">
    <property type="protein sequence ID" value="QDH13219.1"/>
    <property type="molecule type" value="Genomic_DNA"/>
</dbReference>
<reference evidence="1 2" key="1">
    <citation type="submission" date="2019-03" db="EMBL/GenBank/DDBJ databases">
        <title>The complete genome sequence of Swingsia_sp. F3b2 LMG30590(T).</title>
        <authorList>
            <person name="Chua K.-O."/>
            <person name="Chan K.-G."/>
            <person name="See-Too W.-S."/>
        </authorList>
    </citation>
    <scope>NUCLEOTIDE SEQUENCE [LARGE SCALE GENOMIC DNA]</scope>
    <source>
        <strain evidence="1 2">F3b2</strain>
    </source>
</reference>
<evidence type="ECO:0000313" key="2">
    <source>
        <dbReference type="Proteomes" id="UP000318709"/>
    </source>
</evidence>
<name>A0A4Y6U768_9PROT</name>
<organism evidence="1 2">
    <name type="scientific">Formicincola oecophyllae</name>
    <dbReference type="NCBI Taxonomy" id="2558361"/>
    <lineage>
        <taxon>Bacteria</taxon>
        <taxon>Pseudomonadati</taxon>
        <taxon>Pseudomonadota</taxon>
        <taxon>Alphaproteobacteria</taxon>
        <taxon>Acetobacterales</taxon>
        <taxon>Acetobacteraceae</taxon>
        <taxon>Formicincola</taxon>
    </lineage>
</organism>
<sequence>MAILVDVTEVWVVEVFMAGTCELQSRWLVSARFVDNGSGEGEAEVRAVAAVLRQVYLASQQGAGSSLPDTLEVTSMKPMVYGVVQGRAAIPKEDFWNALTKDRPDCMQVYP</sequence>
<accession>A0A4Y6U768</accession>